<organism evidence="2 3">
    <name type="scientific">Trifolium medium</name>
    <dbReference type="NCBI Taxonomy" id="97028"/>
    <lineage>
        <taxon>Eukaryota</taxon>
        <taxon>Viridiplantae</taxon>
        <taxon>Streptophyta</taxon>
        <taxon>Embryophyta</taxon>
        <taxon>Tracheophyta</taxon>
        <taxon>Spermatophyta</taxon>
        <taxon>Magnoliopsida</taxon>
        <taxon>eudicotyledons</taxon>
        <taxon>Gunneridae</taxon>
        <taxon>Pentapetalae</taxon>
        <taxon>rosids</taxon>
        <taxon>fabids</taxon>
        <taxon>Fabales</taxon>
        <taxon>Fabaceae</taxon>
        <taxon>Papilionoideae</taxon>
        <taxon>50 kb inversion clade</taxon>
        <taxon>NPAAA clade</taxon>
        <taxon>Hologalegina</taxon>
        <taxon>IRL clade</taxon>
        <taxon>Trifolieae</taxon>
        <taxon>Trifolium</taxon>
    </lineage>
</organism>
<accession>A0A392UDI3</accession>
<evidence type="ECO:0000313" key="2">
    <source>
        <dbReference type="EMBL" id="MCI70907.1"/>
    </source>
</evidence>
<feature type="region of interest" description="Disordered" evidence="1">
    <location>
        <begin position="1"/>
        <end position="20"/>
    </location>
</feature>
<protein>
    <submittedName>
        <fullName evidence="2">Uncharacterized protein</fullName>
    </submittedName>
</protein>
<feature type="compositionally biased region" description="Gly residues" evidence="1">
    <location>
        <begin position="1"/>
        <end position="19"/>
    </location>
</feature>
<sequence length="34" mass="3458">MMGVGSGSAGDAVSGGCGGSKRTRRFCVVLVLRW</sequence>
<evidence type="ECO:0000313" key="3">
    <source>
        <dbReference type="Proteomes" id="UP000265520"/>
    </source>
</evidence>
<proteinExistence type="predicted"/>
<evidence type="ECO:0000256" key="1">
    <source>
        <dbReference type="SAM" id="MobiDB-lite"/>
    </source>
</evidence>
<dbReference type="Proteomes" id="UP000265520">
    <property type="component" value="Unassembled WGS sequence"/>
</dbReference>
<comment type="caution">
    <text evidence="2">The sequence shown here is derived from an EMBL/GenBank/DDBJ whole genome shotgun (WGS) entry which is preliminary data.</text>
</comment>
<keyword evidence="3" id="KW-1185">Reference proteome</keyword>
<dbReference type="EMBL" id="LXQA010785489">
    <property type="protein sequence ID" value="MCI70907.1"/>
    <property type="molecule type" value="Genomic_DNA"/>
</dbReference>
<name>A0A392UDI3_9FABA</name>
<reference evidence="2 3" key="1">
    <citation type="journal article" date="2018" name="Front. Plant Sci.">
        <title>Red Clover (Trifolium pratense) and Zigzag Clover (T. medium) - A Picture of Genomic Similarities and Differences.</title>
        <authorList>
            <person name="Dluhosova J."/>
            <person name="Istvanek J."/>
            <person name="Nedelnik J."/>
            <person name="Repkova J."/>
        </authorList>
    </citation>
    <scope>NUCLEOTIDE SEQUENCE [LARGE SCALE GENOMIC DNA]</scope>
    <source>
        <strain evidence="3">cv. 10/8</strain>
        <tissue evidence="2">Leaf</tissue>
    </source>
</reference>
<dbReference type="AlphaFoldDB" id="A0A392UDI3"/>